<sequence>MGARDVGQFGNDTALDFAAEVKTFADVCAVIEDDSKFAPDLDADDASIALAACEMLATAIGRAPEDLPEMTTLGDEGVTPALLETATGLIIHIRSNSELAALWQESEENDAWQASLDGLLARLDQSKPFKAPAKKAKQEELPEDFIGYCYICYGMVTERDGLLFEYDDPEGGSLSNYPHRKCIEDQITEPGPYWNDDGSPTPVTRKQLMRGLGYEI</sequence>
<dbReference type="RefSeq" id="WP_100369574.1">
    <property type="nucleotide sequence ID" value="NZ_PGTY01000004.1"/>
</dbReference>
<dbReference type="InterPro" id="IPR025355">
    <property type="entry name" value="DUF4259"/>
</dbReference>
<proteinExistence type="predicted"/>
<reference evidence="1 2" key="1">
    <citation type="submission" date="2017-11" db="EMBL/GenBank/DDBJ databases">
        <title>Genomic Encyclopedia of Archaeal and Bacterial Type Strains, Phase II (KMG-II): From Individual Species to Whole Genera.</title>
        <authorList>
            <person name="Goeker M."/>
        </authorList>
    </citation>
    <scope>NUCLEOTIDE SEQUENCE [LARGE SCALE GENOMIC DNA]</scope>
    <source>
        <strain evidence="1 2">DSM 29128</strain>
    </source>
</reference>
<comment type="caution">
    <text evidence="1">The sequence shown here is derived from an EMBL/GenBank/DDBJ whole genome shotgun (WGS) entry which is preliminary data.</text>
</comment>
<dbReference type="EMBL" id="PGTY01000004">
    <property type="protein sequence ID" value="PJI84583.1"/>
    <property type="molecule type" value="Genomic_DNA"/>
</dbReference>
<accession>A0A2M8W0Y3</accession>
<keyword evidence="2" id="KW-1185">Reference proteome</keyword>
<dbReference type="Pfam" id="PF14078">
    <property type="entry name" value="DUF4259"/>
    <property type="match status" value="1"/>
</dbReference>
<protein>
    <submittedName>
        <fullName evidence="1">Uncharacterized protein DUF4259</fullName>
    </submittedName>
</protein>
<organism evidence="1 2">
    <name type="scientific">Yoonia maricola</name>
    <dbReference type="NCBI Taxonomy" id="420999"/>
    <lineage>
        <taxon>Bacteria</taxon>
        <taxon>Pseudomonadati</taxon>
        <taxon>Pseudomonadota</taxon>
        <taxon>Alphaproteobacteria</taxon>
        <taxon>Rhodobacterales</taxon>
        <taxon>Paracoccaceae</taxon>
        <taxon>Yoonia</taxon>
    </lineage>
</organism>
<dbReference type="OrthoDB" id="7594887at2"/>
<dbReference type="Proteomes" id="UP000228531">
    <property type="component" value="Unassembled WGS sequence"/>
</dbReference>
<name>A0A2M8W0Y3_9RHOB</name>
<evidence type="ECO:0000313" key="1">
    <source>
        <dbReference type="EMBL" id="PJI84583.1"/>
    </source>
</evidence>
<dbReference type="AlphaFoldDB" id="A0A2M8W0Y3"/>
<gene>
    <name evidence="1" type="ORF">BC777_3644</name>
</gene>
<evidence type="ECO:0000313" key="2">
    <source>
        <dbReference type="Proteomes" id="UP000228531"/>
    </source>
</evidence>